<feature type="domain" description="Big-1" evidence="5">
    <location>
        <begin position="628"/>
        <end position="719"/>
    </location>
</feature>
<dbReference type="EMBL" id="CP014007">
    <property type="protein sequence ID" value="ANI81560.1"/>
    <property type="molecule type" value="Genomic_DNA"/>
</dbReference>
<protein>
    <submittedName>
        <fullName evidence="7">Adhesin/invasin</fullName>
    </submittedName>
    <submittedName>
        <fullName evidence="6">Inverse autotransporter beta domain-containing protein</fullName>
    </submittedName>
</protein>
<name>A0AA94H597_9ENTR</name>
<dbReference type="Gene3D" id="2.40.160.160">
    <property type="entry name" value="Inverse autotransporter, beta-domain"/>
    <property type="match status" value="1"/>
</dbReference>
<dbReference type="InterPro" id="IPR013783">
    <property type="entry name" value="Ig-like_fold"/>
</dbReference>
<feature type="domain" description="Big-1" evidence="5">
    <location>
        <begin position="432"/>
        <end position="523"/>
    </location>
</feature>
<reference evidence="6 8" key="2">
    <citation type="submission" date="2021-03" db="EMBL/GenBank/DDBJ databases">
        <authorList>
            <person name="Li Y."/>
            <person name="Li S."/>
            <person name="Chen M."/>
            <person name="Peng G."/>
            <person name="Tan Z."/>
            <person name="An Q."/>
        </authorList>
    </citation>
    <scope>NUCLEOTIDE SEQUENCE [LARGE SCALE GENOMIC DNA]</scope>
    <source>
        <strain evidence="6 8">Ola 51</strain>
    </source>
</reference>
<dbReference type="PRINTS" id="PR01369">
    <property type="entry name" value="INTIMIN"/>
</dbReference>
<dbReference type="AlphaFoldDB" id="A0AA94H597"/>
<keyword evidence="4" id="KW-0732">Signal</keyword>
<dbReference type="InterPro" id="IPR038177">
    <property type="entry name" value="IAT_beta_sf"/>
</dbReference>
<dbReference type="PROSITE" id="PS51127">
    <property type="entry name" value="BIG1"/>
    <property type="match status" value="4"/>
</dbReference>
<evidence type="ECO:0000313" key="6">
    <source>
        <dbReference type="EMBL" id="ANI81560.1"/>
    </source>
</evidence>
<feature type="chain" id="PRO_5041724495" evidence="4">
    <location>
        <begin position="27"/>
        <end position="917"/>
    </location>
</feature>
<dbReference type="InterPro" id="IPR024519">
    <property type="entry name" value="IAT_beta"/>
</dbReference>
<proteinExistence type="inferred from homology"/>
<evidence type="ECO:0000256" key="2">
    <source>
        <dbReference type="ARBA" id="ARBA00010116"/>
    </source>
</evidence>
<dbReference type="InterPro" id="IPR003344">
    <property type="entry name" value="Big_1_dom"/>
</dbReference>
<dbReference type="Gene3D" id="2.60.40.10">
    <property type="entry name" value="Immunoglobulins"/>
    <property type="match status" value="6"/>
</dbReference>
<evidence type="ECO:0000313" key="9">
    <source>
        <dbReference type="Proteomes" id="UP000182314"/>
    </source>
</evidence>
<keyword evidence="3" id="KW-0677">Repeat</keyword>
<evidence type="ECO:0000256" key="1">
    <source>
        <dbReference type="ARBA" id="ARBA00004442"/>
    </source>
</evidence>
<dbReference type="Proteomes" id="UP000182314">
    <property type="component" value="Unassembled WGS sequence"/>
</dbReference>
<dbReference type="GO" id="GO:0007155">
    <property type="term" value="P:cell adhesion"/>
    <property type="evidence" value="ECO:0007669"/>
    <property type="project" value="InterPro"/>
</dbReference>
<reference evidence="7 9" key="1">
    <citation type="submission" date="2016-10" db="EMBL/GenBank/DDBJ databases">
        <authorList>
            <person name="Varghese N."/>
            <person name="Submissions S."/>
        </authorList>
    </citation>
    <scope>NUCLEOTIDE SEQUENCE [LARGE SCALE GENOMIC DNA]</scope>
    <source>
        <strain evidence="7 9">CGMCC 1.7012</strain>
    </source>
</reference>
<evidence type="ECO:0000256" key="4">
    <source>
        <dbReference type="SAM" id="SignalP"/>
    </source>
</evidence>
<feature type="signal peptide" evidence="4">
    <location>
        <begin position="1"/>
        <end position="26"/>
    </location>
</feature>
<dbReference type="Pfam" id="PF11924">
    <property type="entry name" value="IAT_beta"/>
    <property type="match status" value="1"/>
</dbReference>
<gene>
    <name evidence="6" type="ORF">AWR26_05115</name>
    <name evidence="7" type="ORF">SAMN05216286_3286</name>
</gene>
<dbReference type="Pfam" id="PF02369">
    <property type="entry name" value="Big_1"/>
    <property type="match status" value="5"/>
</dbReference>
<dbReference type="PANTHER" id="PTHR39576:SF2">
    <property type="entry name" value="ATTACHING AND EFFACING PROTEIN HOMOLOG-RELATED"/>
    <property type="match status" value="1"/>
</dbReference>
<comment type="similarity">
    <text evidence="2">Belongs to the intimin/invasin family.</text>
</comment>
<feature type="domain" description="Big-1" evidence="5">
    <location>
        <begin position="530"/>
        <end position="621"/>
    </location>
</feature>
<dbReference type="FunFam" id="2.60.40.10:FF:000182">
    <property type="entry name" value="Gamma intimin"/>
    <property type="match status" value="3"/>
</dbReference>
<feature type="domain" description="Big-1" evidence="5">
    <location>
        <begin position="726"/>
        <end position="818"/>
    </location>
</feature>
<dbReference type="InterPro" id="IPR051715">
    <property type="entry name" value="Intimin-Invasin_domain"/>
</dbReference>
<dbReference type="SUPFAM" id="SSF49373">
    <property type="entry name" value="Invasin/intimin cell-adhesion fragments"/>
    <property type="match status" value="5"/>
</dbReference>
<dbReference type="InterPro" id="IPR003535">
    <property type="entry name" value="Intimin/invasin_bac"/>
</dbReference>
<evidence type="ECO:0000313" key="7">
    <source>
        <dbReference type="EMBL" id="SFC80489.1"/>
    </source>
</evidence>
<keyword evidence="8" id="KW-1185">Reference proteome</keyword>
<dbReference type="InterPro" id="IPR008964">
    <property type="entry name" value="Invasin/intimin_cell_adhesion"/>
</dbReference>
<sequence>MDIKKTTSGLLILTQLLPVWHPLAHAALPTPSLTTDSQNNTENRFSAATMATGTALQADDQSEALKNLALGHVSGAANSEVQAWLSQFGTARVQLNVDTKGNWGDSALDFLLPLYDGPKNILFAQLGYRAPEGRQTGNLGLGWRTLHGSWMYGANLFLDNDFTGSNRRVGFGAEAWTDYLRLSANTYFGLTGWHQSRDFANYDERPADGWDIRAEAWLPDYPQLGGRLVYEQYRGSNVALVDKNNRQNNPRAITAGLNWTPVPLLTAGVDYQTGSGINDTRFSLMLRYRPGVSLREQLNPDAVGIMRSLAGSRHDLVERNNAIVLDYRKREMITLALPARQSGNAGDTIALDAIVTAKHGVKRVEWDAPELLAAGGKINVTGTTTATVVLPPWQSGNNTWPIRAVAWDNQGNKSNRASTEVTVNPPVATIQGSDLIVTRDNALADGIATNAVKAKVTDGNGNPLAGQTVTFSADNGAKIITLSATTDADGVVETTLTSTQPGSAIVTASLASGAATSVKTTFTSSTSAMLNNMTVTRNNALADGNSANAVQVEVTDGNGNPLAGESVTFTANNGAQVTTMTGTTGADGLARATLTNITAGTTTVTAALSNGTTTSVDTHFTPVISFILSDMTVTRNNALADGSDKNSVRIVVTDNNGKPQAGQKVTLTANNGAVVSTSTATTDSNGIVTVDLTSLQDGTSTVTATLDNGTSRQIDVEFESRITRAQVNLMTTKDNALRDGMDKDEVEATVLDIKGNPIAGVNITFKTQDTLSQVLSTQATTDANGKARTEVVSLAAIKNTVIASLDNGNEATSTVNFLMLQSMFRMVTDYSPANGVDQNVFTVRLIRPDNGQPVAGQTLTLSTTDPMTLSTTQTMTDANGTATISATSTVASGTAGFSVRVSNVACCSITYDGIHFN</sequence>
<dbReference type="RefSeq" id="WP_064564085.1">
    <property type="nucleotide sequence ID" value="NZ_CP014007.2"/>
</dbReference>
<dbReference type="Proteomes" id="UP000078227">
    <property type="component" value="Chromosome"/>
</dbReference>
<dbReference type="SMART" id="SM00634">
    <property type="entry name" value="BID_1"/>
    <property type="match status" value="5"/>
</dbReference>
<dbReference type="EMBL" id="FOKO01000004">
    <property type="protein sequence ID" value="SFC80489.1"/>
    <property type="molecule type" value="Genomic_DNA"/>
</dbReference>
<evidence type="ECO:0000259" key="5">
    <source>
        <dbReference type="PROSITE" id="PS51127"/>
    </source>
</evidence>
<dbReference type="GO" id="GO:0009279">
    <property type="term" value="C:cell outer membrane"/>
    <property type="evidence" value="ECO:0007669"/>
    <property type="project" value="UniProtKB-SubCell"/>
</dbReference>
<evidence type="ECO:0000313" key="8">
    <source>
        <dbReference type="Proteomes" id="UP000078227"/>
    </source>
</evidence>
<dbReference type="PANTHER" id="PTHR39576">
    <property type="entry name" value="ATTACHING AND EFFACING PROTEIN HOMOLOG-RELATED-RELATED"/>
    <property type="match status" value="1"/>
</dbReference>
<organism evidence="7 9">
    <name type="scientific">Kosakonia oryzae</name>
    <dbReference type="NCBI Taxonomy" id="497725"/>
    <lineage>
        <taxon>Bacteria</taxon>
        <taxon>Pseudomonadati</taxon>
        <taxon>Pseudomonadota</taxon>
        <taxon>Gammaproteobacteria</taxon>
        <taxon>Enterobacterales</taxon>
        <taxon>Enterobacteriaceae</taxon>
        <taxon>Kosakonia</taxon>
    </lineage>
</organism>
<evidence type="ECO:0000256" key="3">
    <source>
        <dbReference type="ARBA" id="ARBA00022737"/>
    </source>
</evidence>
<dbReference type="FunFam" id="2.40.160.160:FF:000001">
    <property type="entry name" value="Intimin-like inverse autotransporter SinH"/>
    <property type="match status" value="1"/>
</dbReference>
<accession>A0AA94H597</accession>
<dbReference type="KEGG" id="kor:AWR26_05115"/>
<comment type="subcellular location">
    <subcellularLocation>
        <location evidence="1">Cell outer membrane</location>
    </subcellularLocation>
</comment>